<dbReference type="CDD" id="cd10747">
    <property type="entry name" value="DnaJ_C"/>
    <property type="match status" value="1"/>
</dbReference>
<evidence type="ECO:0000313" key="18">
    <source>
        <dbReference type="Proteomes" id="UP000064967"/>
    </source>
</evidence>
<evidence type="ECO:0000256" key="6">
    <source>
        <dbReference type="ARBA" id="ARBA00022737"/>
    </source>
</evidence>
<feature type="zinc finger region" description="CR-type" evidence="14">
    <location>
        <begin position="133"/>
        <end position="213"/>
    </location>
</feature>
<dbReference type="InterPro" id="IPR001623">
    <property type="entry name" value="DnaJ_domain"/>
</dbReference>
<dbReference type="PANTHER" id="PTHR43096">
    <property type="entry name" value="DNAJ HOMOLOG 1, MITOCHONDRIAL-RELATED"/>
    <property type="match status" value="1"/>
</dbReference>
<sequence length="372" mass="40167">MSHRDHYEVLGVSRSATQEEIKVAFRKQAAVHHPDRNPDDPKAAIRFKELNAAYQVLADPQRRSMYDRFGHRAEEPGSPFSSGGPFAGGVVDFSEIAIDGILGDLLGVFGVGRGDKGDLKRELEITFEEAAFGVTKTMTYDRIVGCTDCRGSGSAPGYAADTCDACNGRGRVRFQQGILPIAVERVCQRCKGKGSVVTHPCSSCRGSGLMKSANTIEVTIPPGVEHGATRVVSGAGNRPRPDKPAGDLELEIQVAAHPFFRRAGDDVLCTVPVTFTQAALGAEVEVPTLDGRGKLRVPAGTQPGTTLRIKNKGMPKRAGIGRGDQRIEVTVEVPTSLTPRQRELLEELAKELGEDVSPQRRGFMDKLRDFFG</sequence>
<feature type="binding site" evidence="13">
    <location>
        <position position="166"/>
    </location>
    <ligand>
        <name>Zn(2+)</name>
        <dbReference type="ChEBI" id="CHEBI:29105"/>
        <label>2</label>
    </ligand>
</feature>
<dbReference type="InterPro" id="IPR036869">
    <property type="entry name" value="J_dom_sf"/>
</dbReference>
<dbReference type="GO" id="GO:0031072">
    <property type="term" value="F:heat shock protein binding"/>
    <property type="evidence" value="ECO:0007669"/>
    <property type="project" value="InterPro"/>
</dbReference>
<evidence type="ECO:0000256" key="8">
    <source>
        <dbReference type="ARBA" id="ARBA00022833"/>
    </source>
</evidence>
<dbReference type="Proteomes" id="UP000064967">
    <property type="component" value="Chromosome"/>
</dbReference>
<dbReference type="OrthoDB" id="9779889at2"/>
<dbReference type="CDD" id="cd10719">
    <property type="entry name" value="DnaJ_zf"/>
    <property type="match status" value="1"/>
</dbReference>
<feature type="repeat" description="CXXCXGXG motif" evidence="13">
    <location>
        <begin position="201"/>
        <end position="208"/>
    </location>
</feature>
<dbReference type="PATRIC" id="fig|1391654.3.peg.2631"/>
<dbReference type="InterPro" id="IPR001305">
    <property type="entry name" value="HSP_DnaJ_Cys-rich_dom"/>
</dbReference>
<comment type="domain">
    <text evidence="13">The J domain is necessary and sufficient to stimulate DnaK ATPase activity. Zinc center 1 plays an important role in the autonomous, DnaK-independent chaperone activity of DnaJ. Zinc center 2 is essential for interaction with DnaK and for DnaJ activity.</text>
</comment>
<gene>
    <name evidence="13" type="primary">dnaJ</name>
    <name evidence="17" type="ORF">AKJ09_02593</name>
</gene>
<feature type="binding site" evidence="13">
    <location>
        <position position="190"/>
    </location>
    <ligand>
        <name>Zn(2+)</name>
        <dbReference type="ChEBI" id="CHEBI:29105"/>
        <label>2</label>
    </ligand>
</feature>
<evidence type="ECO:0000256" key="10">
    <source>
        <dbReference type="ARBA" id="ARBA00023186"/>
    </source>
</evidence>
<dbReference type="SMART" id="SM00271">
    <property type="entry name" value="DnaJ"/>
    <property type="match status" value="1"/>
</dbReference>
<evidence type="ECO:0000256" key="7">
    <source>
        <dbReference type="ARBA" id="ARBA00022771"/>
    </source>
</evidence>
<keyword evidence="7 13" id="KW-0863">Zinc-finger</keyword>
<dbReference type="Pfam" id="PF00226">
    <property type="entry name" value="DnaJ"/>
    <property type="match status" value="1"/>
</dbReference>
<reference evidence="17 18" key="1">
    <citation type="submission" date="2015-08" db="EMBL/GenBank/DDBJ databases">
        <authorList>
            <person name="Babu N.S."/>
            <person name="Beckwith C.J."/>
            <person name="Beseler K.G."/>
            <person name="Brison A."/>
            <person name="Carone J.V."/>
            <person name="Caskin T.P."/>
            <person name="Diamond M."/>
            <person name="Durham M.E."/>
            <person name="Foxe J.M."/>
            <person name="Go M."/>
            <person name="Henderson B.A."/>
            <person name="Jones I.B."/>
            <person name="McGettigan J.A."/>
            <person name="Micheletti S.J."/>
            <person name="Nasrallah M.E."/>
            <person name="Ortiz D."/>
            <person name="Piller C.R."/>
            <person name="Privatt S.R."/>
            <person name="Schneider S.L."/>
            <person name="Sharp S."/>
            <person name="Smith T.C."/>
            <person name="Stanton J.D."/>
            <person name="Ullery H.E."/>
            <person name="Wilson R.J."/>
            <person name="Serrano M.G."/>
            <person name="Buck G."/>
            <person name="Lee V."/>
            <person name="Wang Y."/>
            <person name="Carvalho R."/>
            <person name="Voegtly L."/>
            <person name="Shi R."/>
            <person name="Duckworth R."/>
            <person name="Johnson A."/>
            <person name="Loviza R."/>
            <person name="Walstead R."/>
            <person name="Shah Z."/>
            <person name="Kiflezghi M."/>
            <person name="Wade K."/>
            <person name="Ball S.L."/>
            <person name="Bradley K.W."/>
            <person name="Asai D.J."/>
            <person name="Bowman C.A."/>
            <person name="Russell D.A."/>
            <person name="Pope W.H."/>
            <person name="Jacobs-Sera D."/>
            <person name="Hendrix R.W."/>
            <person name="Hatfull G.F."/>
        </authorList>
    </citation>
    <scope>NUCLEOTIDE SEQUENCE [LARGE SCALE GENOMIC DNA]</scope>
    <source>
        <strain evidence="17 18">DSM 27648</strain>
    </source>
</reference>
<evidence type="ECO:0000259" key="15">
    <source>
        <dbReference type="PROSITE" id="PS50076"/>
    </source>
</evidence>
<dbReference type="GO" id="GO:0005524">
    <property type="term" value="F:ATP binding"/>
    <property type="evidence" value="ECO:0007669"/>
    <property type="project" value="InterPro"/>
</dbReference>
<keyword evidence="8 13" id="KW-0862">Zinc</keyword>
<evidence type="ECO:0000256" key="5">
    <source>
        <dbReference type="ARBA" id="ARBA00022723"/>
    </source>
</evidence>
<proteinExistence type="inferred from homology"/>
<dbReference type="GO" id="GO:0051082">
    <property type="term" value="F:unfolded protein binding"/>
    <property type="evidence" value="ECO:0007669"/>
    <property type="project" value="UniProtKB-UniRule"/>
</dbReference>
<dbReference type="InterPro" id="IPR018253">
    <property type="entry name" value="DnaJ_domain_CS"/>
</dbReference>
<comment type="subunit">
    <text evidence="2 13">Homodimer.</text>
</comment>
<dbReference type="NCBIfam" id="NF008035">
    <property type="entry name" value="PRK10767.1"/>
    <property type="match status" value="1"/>
</dbReference>
<feature type="domain" description="CR-type" evidence="16">
    <location>
        <begin position="133"/>
        <end position="213"/>
    </location>
</feature>
<evidence type="ECO:0000256" key="13">
    <source>
        <dbReference type="HAMAP-Rule" id="MF_01152"/>
    </source>
</evidence>
<keyword evidence="3 13" id="KW-0963">Cytoplasm</keyword>
<dbReference type="STRING" id="1391654.AKJ09_02593"/>
<dbReference type="InterPro" id="IPR008971">
    <property type="entry name" value="HSP40/DnaJ_pept-bd"/>
</dbReference>
<dbReference type="AlphaFoldDB" id="A0A0K1PS26"/>
<dbReference type="PROSITE" id="PS00636">
    <property type="entry name" value="DNAJ_1"/>
    <property type="match status" value="1"/>
</dbReference>
<evidence type="ECO:0000256" key="11">
    <source>
        <dbReference type="ARBA" id="ARBA00061004"/>
    </source>
</evidence>
<keyword evidence="9 13" id="KW-0346">Stress response</keyword>
<feature type="binding site" evidence="13">
    <location>
        <position position="204"/>
    </location>
    <ligand>
        <name>Zn(2+)</name>
        <dbReference type="ChEBI" id="CHEBI:29105"/>
        <label>1</label>
    </ligand>
</feature>
<evidence type="ECO:0000256" key="14">
    <source>
        <dbReference type="PROSITE-ProRule" id="PRU00546"/>
    </source>
</evidence>
<feature type="repeat" description="CXXCXGXG motif" evidence="13">
    <location>
        <begin position="187"/>
        <end position="194"/>
    </location>
</feature>
<feature type="binding site" evidence="13">
    <location>
        <position position="187"/>
    </location>
    <ligand>
        <name>Zn(2+)</name>
        <dbReference type="ChEBI" id="CHEBI:29105"/>
        <label>2</label>
    </ligand>
</feature>
<dbReference type="PANTHER" id="PTHR43096:SF52">
    <property type="entry name" value="DNAJ HOMOLOG 1, MITOCHONDRIAL-RELATED"/>
    <property type="match status" value="1"/>
</dbReference>
<accession>A0A0K1PS26</accession>
<dbReference type="SUPFAM" id="SSF49493">
    <property type="entry name" value="HSP40/DnaJ peptide-binding domain"/>
    <property type="match status" value="2"/>
</dbReference>
<name>A0A0K1PS26_9BACT</name>
<evidence type="ECO:0000256" key="4">
    <source>
        <dbReference type="ARBA" id="ARBA00022705"/>
    </source>
</evidence>
<dbReference type="Pfam" id="PF00684">
    <property type="entry name" value="DnaJ_CXXCXGXG"/>
    <property type="match status" value="1"/>
</dbReference>
<dbReference type="HAMAP" id="MF_01152">
    <property type="entry name" value="DnaJ"/>
    <property type="match status" value="1"/>
</dbReference>
<dbReference type="Gene3D" id="2.60.260.20">
    <property type="entry name" value="Urease metallochaperone UreE, N-terminal domain"/>
    <property type="match status" value="2"/>
</dbReference>
<evidence type="ECO:0000256" key="3">
    <source>
        <dbReference type="ARBA" id="ARBA00022490"/>
    </source>
</evidence>
<dbReference type="InterPro" id="IPR036410">
    <property type="entry name" value="HSP_DnaJ_Cys-rich_dom_sf"/>
</dbReference>
<dbReference type="Gene3D" id="2.10.230.10">
    <property type="entry name" value="Heat shock protein DnaJ, cysteine-rich domain"/>
    <property type="match status" value="1"/>
</dbReference>
<feature type="binding site" evidence="13">
    <location>
        <position position="163"/>
    </location>
    <ligand>
        <name>Zn(2+)</name>
        <dbReference type="ChEBI" id="CHEBI:29105"/>
        <label>2</label>
    </ligand>
</feature>
<keyword evidence="6 13" id="KW-0677">Repeat</keyword>
<evidence type="ECO:0000313" key="17">
    <source>
        <dbReference type="EMBL" id="AKU95929.1"/>
    </source>
</evidence>
<dbReference type="SUPFAM" id="SSF57938">
    <property type="entry name" value="DnaJ/Hsp40 cysteine-rich domain"/>
    <property type="match status" value="1"/>
</dbReference>
<organism evidence="17 18">
    <name type="scientific">Labilithrix luteola</name>
    <dbReference type="NCBI Taxonomy" id="1391654"/>
    <lineage>
        <taxon>Bacteria</taxon>
        <taxon>Pseudomonadati</taxon>
        <taxon>Myxococcota</taxon>
        <taxon>Polyangia</taxon>
        <taxon>Polyangiales</taxon>
        <taxon>Labilitrichaceae</taxon>
        <taxon>Labilithrix</taxon>
    </lineage>
</organism>
<dbReference type="GO" id="GO:0009408">
    <property type="term" value="P:response to heat"/>
    <property type="evidence" value="ECO:0007669"/>
    <property type="project" value="InterPro"/>
</dbReference>
<keyword evidence="18" id="KW-1185">Reference proteome</keyword>
<dbReference type="GO" id="GO:0005737">
    <property type="term" value="C:cytoplasm"/>
    <property type="evidence" value="ECO:0007669"/>
    <property type="project" value="UniProtKB-SubCell"/>
</dbReference>
<keyword evidence="10 13" id="KW-0143">Chaperone</keyword>
<dbReference type="GO" id="GO:0006260">
    <property type="term" value="P:DNA replication"/>
    <property type="evidence" value="ECO:0007669"/>
    <property type="project" value="UniProtKB-KW"/>
</dbReference>
<protein>
    <recommendedName>
        <fullName evidence="12 13">Chaperone protein DnaJ</fullName>
    </recommendedName>
</protein>
<keyword evidence="5 13" id="KW-0479">Metal-binding</keyword>
<keyword evidence="4 13" id="KW-0235">DNA replication</keyword>
<evidence type="ECO:0000256" key="12">
    <source>
        <dbReference type="ARBA" id="ARBA00067609"/>
    </source>
</evidence>
<evidence type="ECO:0000259" key="16">
    <source>
        <dbReference type="PROSITE" id="PS51188"/>
    </source>
</evidence>
<dbReference type="InterPro" id="IPR012724">
    <property type="entry name" value="DnaJ"/>
</dbReference>
<dbReference type="KEGG" id="llu:AKJ09_02593"/>
<feature type="repeat" description="CXXCXGXG motif" evidence="13">
    <location>
        <begin position="146"/>
        <end position="153"/>
    </location>
</feature>
<dbReference type="RefSeq" id="WP_146647298.1">
    <property type="nucleotide sequence ID" value="NZ_CP012333.1"/>
</dbReference>
<dbReference type="PROSITE" id="PS51188">
    <property type="entry name" value="ZF_CR"/>
    <property type="match status" value="1"/>
</dbReference>
<comment type="cofactor">
    <cofactor evidence="13">
        <name>Zn(2+)</name>
        <dbReference type="ChEBI" id="CHEBI:29105"/>
    </cofactor>
    <text evidence="13">Binds 2 Zn(2+) ions per monomer.</text>
</comment>
<comment type="subcellular location">
    <subcellularLocation>
        <location evidence="1 13">Cytoplasm</location>
    </subcellularLocation>
</comment>
<dbReference type="GO" id="GO:0042026">
    <property type="term" value="P:protein refolding"/>
    <property type="evidence" value="ECO:0007669"/>
    <property type="project" value="TreeGrafter"/>
</dbReference>
<feature type="binding site" evidence="13">
    <location>
        <position position="146"/>
    </location>
    <ligand>
        <name>Zn(2+)</name>
        <dbReference type="ChEBI" id="CHEBI:29105"/>
        <label>1</label>
    </ligand>
</feature>
<evidence type="ECO:0000256" key="1">
    <source>
        <dbReference type="ARBA" id="ARBA00004496"/>
    </source>
</evidence>
<dbReference type="FunFam" id="2.10.230.10:FF:000002">
    <property type="entry name" value="Molecular chaperone DnaJ"/>
    <property type="match status" value="1"/>
</dbReference>
<feature type="repeat" description="CXXCXGXG motif" evidence="13">
    <location>
        <begin position="163"/>
        <end position="170"/>
    </location>
</feature>
<feature type="binding site" evidence="13">
    <location>
        <position position="201"/>
    </location>
    <ligand>
        <name>Zn(2+)</name>
        <dbReference type="ChEBI" id="CHEBI:29105"/>
        <label>1</label>
    </ligand>
</feature>
<dbReference type="PROSITE" id="PS50076">
    <property type="entry name" value="DNAJ_2"/>
    <property type="match status" value="1"/>
</dbReference>
<feature type="domain" description="J" evidence="15">
    <location>
        <begin position="5"/>
        <end position="70"/>
    </location>
</feature>
<dbReference type="EMBL" id="CP012333">
    <property type="protein sequence ID" value="AKU95929.1"/>
    <property type="molecule type" value="Genomic_DNA"/>
</dbReference>
<comment type="function">
    <text evidence="13">Participates actively in the response to hyperosmotic and heat shock by preventing the aggregation of stress-denatured proteins and by disaggregating proteins, also in an autonomous, DnaK-independent fashion. Unfolded proteins bind initially to DnaJ; upon interaction with the DnaJ-bound protein, DnaK hydrolyzes its bound ATP, resulting in the formation of a stable complex. GrpE releases ADP from DnaK; ATP binding to DnaK triggers the release of the substrate protein, thus completing the reaction cycle. Several rounds of ATP-dependent interactions between DnaJ, DnaK and GrpE are required for fully efficient folding. Also involved, together with DnaK and GrpE, in the DNA replication of plasmids through activation of initiation proteins.</text>
</comment>
<feature type="binding site" evidence="13">
    <location>
        <position position="149"/>
    </location>
    <ligand>
        <name>Zn(2+)</name>
        <dbReference type="ChEBI" id="CHEBI:29105"/>
        <label>1</label>
    </ligand>
</feature>
<dbReference type="FunFam" id="2.60.260.20:FF:000004">
    <property type="entry name" value="Molecular chaperone DnaJ"/>
    <property type="match status" value="1"/>
</dbReference>
<dbReference type="Pfam" id="PF01556">
    <property type="entry name" value="DnaJ_C"/>
    <property type="match status" value="1"/>
</dbReference>
<dbReference type="Gene3D" id="1.10.287.110">
    <property type="entry name" value="DnaJ domain"/>
    <property type="match status" value="1"/>
</dbReference>
<dbReference type="PRINTS" id="PR00625">
    <property type="entry name" value="JDOMAIN"/>
</dbReference>
<dbReference type="CDD" id="cd06257">
    <property type="entry name" value="DnaJ"/>
    <property type="match status" value="1"/>
</dbReference>
<dbReference type="GO" id="GO:0008270">
    <property type="term" value="F:zinc ion binding"/>
    <property type="evidence" value="ECO:0007669"/>
    <property type="project" value="UniProtKB-UniRule"/>
</dbReference>
<evidence type="ECO:0000256" key="9">
    <source>
        <dbReference type="ARBA" id="ARBA00023016"/>
    </source>
</evidence>
<comment type="similarity">
    <text evidence="11 13">Belongs to the DnaJ family.</text>
</comment>
<dbReference type="SUPFAM" id="SSF46565">
    <property type="entry name" value="Chaperone J-domain"/>
    <property type="match status" value="1"/>
</dbReference>
<evidence type="ECO:0000256" key="2">
    <source>
        <dbReference type="ARBA" id="ARBA00011738"/>
    </source>
</evidence>
<dbReference type="InterPro" id="IPR002939">
    <property type="entry name" value="DnaJ_C"/>
</dbReference>